<comment type="caution">
    <text evidence="1">The sequence shown here is derived from an EMBL/GenBank/DDBJ whole genome shotgun (WGS) entry which is preliminary data.</text>
</comment>
<name>A0ABP9FMY8_9ACTN</name>
<dbReference type="Proteomes" id="UP001501521">
    <property type="component" value="Unassembled WGS sequence"/>
</dbReference>
<evidence type="ECO:0000313" key="2">
    <source>
        <dbReference type="Proteomes" id="UP001501521"/>
    </source>
</evidence>
<proteinExistence type="predicted"/>
<gene>
    <name evidence="1" type="ORF">GCM10025789_31380</name>
</gene>
<dbReference type="EMBL" id="BAABLV010000066">
    <property type="protein sequence ID" value="GAA4909803.1"/>
    <property type="molecule type" value="Genomic_DNA"/>
</dbReference>
<protein>
    <submittedName>
        <fullName evidence="1">Uncharacterized protein</fullName>
    </submittedName>
</protein>
<reference evidence="2" key="1">
    <citation type="journal article" date="2019" name="Int. J. Syst. Evol. Microbiol.">
        <title>The Global Catalogue of Microorganisms (GCM) 10K type strain sequencing project: providing services to taxonomists for standard genome sequencing and annotation.</title>
        <authorList>
            <consortium name="The Broad Institute Genomics Platform"/>
            <consortium name="The Broad Institute Genome Sequencing Center for Infectious Disease"/>
            <person name="Wu L."/>
            <person name="Ma J."/>
        </authorList>
    </citation>
    <scope>NUCLEOTIDE SEQUENCE [LARGE SCALE GENOMIC DNA]</scope>
    <source>
        <strain evidence="2">JCM 19125</strain>
    </source>
</reference>
<evidence type="ECO:0000313" key="1">
    <source>
        <dbReference type="EMBL" id="GAA4909803.1"/>
    </source>
</evidence>
<accession>A0ABP9FMY8</accession>
<sequence>MAPPSRGTDAEAQTMTITDTRPTCKWLAATQSFMPPLQGPAGTAERLLLMLHYSIDWDNSWVAGYRTTYWDKLLPDRILVASQQASNLRQWWTSLADELQAFPITPEARNELAQLLDDPDATAVLRTLRQETLALVLRTRIVAESRKQR</sequence>
<keyword evidence="2" id="KW-1185">Reference proteome</keyword>
<organism evidence="1 2">
    <name type="scientific">Tessaracoccus lubricantis</name>
    <dbReference type="NCBI Taxonomy" id="545543"/>
    <lineage>
        <taxon>Bacteria</taxon>
        <taxon>Bacillati</taxon>
        <taxon>Actinomycetota</taxon>
        <taxon>Actinomycetes</taxon>
        <taxon>Propionibacteriales</taxon>
        <taxon>Propionibacteriaceae</taxon>
        <taxon>Tessaracoccus</taxon>
    </lineage>
</organism>